<gene>
    <name evidence="2" type="primary">NCL1_20726</name>
    <name evidence="2" type="ORF">TNCV_3182821</name>
</gene>
<protein>
    <recommendedName>
        <fullName evidence="4">Transposase Tc1-like domain-containing protein</fullName>
    </recommendedName>
</protein>
<comment type="caution">
    <text evidence="2">The sequence shown here is derived from an EMBL/GenBank/DDBJ whole genome shotgun (WGS) entry which is preliminary data.</text>
</comment>
<sequence length="146" mass="16490">MLEPVDHRDIIYTKTRPRMPSTDQSSRRQPHRKKCTRTVNCFIGRHPGTGSTFSRDPVSLRTIRRRLVKGHLGSRCSLRVLPLTLIHRHLQLEWCVSRGNWTAAEPTTSPGSISAVVTIVFVYGNPVENASILPLLYSDIPLPQLV</sequence>
<feature type="compositionally biased region" description="Basic and acidic residues" evidence="1">
    <location>
        <begin position="1"/>
        <end position="11"/>
    </location>
</feature>
<feature type="region of interest" description="Disordered" evidence="1">
    <location>
        <begin position="1"/>
        <end position="32"/>
    </location>
</feature>
<evidence type="ECO:0000313" key="2">
    <source>
        <dbReference type="EMBL" id="GFY11443.1"/>
    </source>
</evidence>
<keyword evidence="3" id="KW-1185">Reference proteome</keyword>
<dbReference type="AlphaFoldDB" id="A0A8X6SHA3"/>
<reference evidence="2" key="1">
    <citation type="submission" date="2020-08" db="EMBL/GenBank/DDBJ databases">
        <title>Multicomponent nature underlies the extraordinary mechanical properties of spider dragline silk.</title>
        <authorList>
            <person name="Kono N."/>
            <person name="Nakamura H."/>
            <person name="Mori M."/>
            <person name="Yoshida Y."/>
            <person name="Ohtoshi R."/>
            <person name="Malay A.D."/>
            <person name="Moran D.A.P."/>
            <person name="Tomita M."/>
            <person name="Numata K."/>
            <person name="Arakawa K."/>
        </authorList>
    </citation>
    <scope>NUCLEOTIDE SEQUENCE</scope>
</reference>
<dbReference type="Proteomes" id="UP000887159">
    <property type="component" value="Unassembled WGS sequence"/>
</dbReference>
<accession>A0A8X6SHA3</accession>
<name>A0A8X6SHA3_TRICX</name>
<evidence type="ECO:0008006" key="4">
    <source>
        <dbReference type="Google" id="ProtNLM"/>
    </source>
</evidence>
<organism evidence="2 3">
    <name type="scientific">Trichonephila clavipes</name>
    <name type="common">Golden silk orbweaver</name>
    <name type="synonym">Nephila clavipes</name>
    <dbReference type="NCBI Taxonomy" id="2585209"/>
    <lineage>
        <taxon>Eukaryota</taxon>
        <taxon>Metazoa</taxon>
        <taxon>Ecdysozoa</taxon>
        <taxon>Arthropoda</taxon>
        <taxon>Chelicerata</taxon>
        <taxon>Arachnida</taxon>
        <taxon>Araneae</taxon>
        <taxon>Araneomorphae</taxon>
        <taxon>Entelegynae</taxon>
        <taxon>Araneoidea</taxon>
        <taxon>Nephilidae</taxon>
        <taxon>Trichonephila</taxon>
    </lineage>
</organism>
<proteinExistence type="predicted"/>
<evidence type="ECO:0000256" key="1">
    <source>
        <dbReference type="SAM" id="MobiDB-lite"/>
    </source>
</evidence>
<dbReference type="EMBL" id="BMAU01021305">
    <property type="protein sequence ID" value="GFY11443.1"/>
    <property type="molecule type" value="Genomic_DNA"/>
</dbReference>
<evidence type="ECO:0000313" key="3">
    <source>
        <dbReference type="Proteomes" id="UP000887159"/>
    </source>
</evidence>